<evidence type="ECO:0000256" key="3">
    <source>
        <dbReference type="ARBA" id="ARBA00023012"/>
    </source>
</evidence>
<keyword evidence="3" id="KW-0902">Two-component regulatory system</keyword>
<accession>A0A545AZY8</accession>
<dbReference type="InterPro" id="IPR003594">
    <property type="entry name" value="HATPase_dom"/>
</dbReference>
<protein>
    <recommendedName>
        <fullName evidence="6">Histidine kinase/HSP90-like ATPase domain-containing protein</fullName>
    </recommendedName>
</protein>
<reference evidence="7 8" key="1">
    <citation type="submission" date="2019-07" db="EMBL/GenBank/DDBJ databases">
        <title>Cryptosporangium phraense sp. nov., isolated from plant litter.</title>
        <authorList>
            <person name="Suriyachadkun C."/>
        </authorList>
    </citation>
    <scope>NUCLEOTIDE SEQUENCE [LARGE SCALE GENOMIC DNA]</scope>
    <source>
        <strain evidence="7 8">A-T 5661</strain>
    </source>
</reference>
<dbReference type="InterPro" id="IPR036890">
    <property type="entry name" value="HATPase_C_sf"/>
</dbReference>
<feature type="region of interest" description="Disordered" evidence="4">
    <location>
        <begin position="1"/>
        <end position="49"/>
    </location>
</feature>
<evidence type="ECO:0000256" key="5">
    <source>
        <dbReference type="SAM" id="Phobius"/>
    </source>
</evidence>
<comment type="caution">
    <text evidence="7">The sequence shown here is derived from an EMBL/GenBank/DDBJ whole genome shotgun (WGS) entry which is preliminary data.</text>
</comment>
<organism evidence="7 8">
    <name type="scientific">Cryptosporangium phraense</name>
    <dbReference type="NCBI Taxonomy" id="2593070"/>
    <lineage>
        <taxon>Bacteria</taxon>
        <taxon>Bacillati</taxon>
        <taxon>Actinomycetota</taxon>
        <taxon>Actinomycetes</taxon>
        <taxon>Cryptosporangiales</taxon>
        <taxon>Cryptosporangiaceae</taxon>
        <taxon>Cryptosporangium</taxon>
    </lineage>
</organism>
<name>A0A545AZY8_9ACTN</name>
<dbReference type="EMBL" id="VIRS01000001">
    <property type="protein sequence ID" value="TQS46874.1"/>
    <property type="molecule type" value="Genomic_DNA"/>
</dbReference>
<feature type="transmembrane region" description="Helical" evidence="5">
    <location>
        <begin position="269"/>
        <end position="288"/>
    </location>
</feature>
<dbReference type="InterPro" id="IPR011712">
    <property type="entry name" value="Sig_transdc_His_kin_sub3_dim/P"/>
</dbReference>
<dbReference type="Gene3D" id="3.30.565.10">
    <property type="entry name" value="Histidine kinase-like ATPase, C-terminal domain"/>
    <property type="match status" value="1"/>
</dbReference>
<feature type="transmembrane region" description="Helical" evidence="5">
    <location>
        <begin position="177"/>
        <end position="197"/>
    </location>
</feature>
<evidence type="ECO:0000256" key="1">
    <source>
        <dbReference type="ARBA" id="ARBA00022679"/>
    </source>
</evidence>
<evidence type="ECO:0000313" key="8">
    <source>
        <dbReference type="Proteomes" id="UP000317982"/>
    </source>
</evidence>
<evidence type="ECO:0000256" key="2">
    <source>
        <dbReference type="ARBA" id="ARBA00022777"/>
    </source>
</evidence>
<feature type="transmembrane region" description="Helical" evidence="5">
    <location>
        <begin position="112"/>
        <end position="133"/>
    </location>
</feature>
<evidence type="ECO:0000313" key="7">
    <source>
        <dbReference type="EMBL" id="TQS46874.1"/>
    </source>
</evidence>
<feature type="transmembrane region" description="Helical" evidence="5">
    <location>
        <begin position="203"/>
        <end position="223"/>
    </location>
</feature>
<evidence type="ECO:0000256" key="4">
    <source>
        <dbReference type="SAM" id="MobiDB-lite"/>
    </source>
</evidence>
<dbReference type="SMART" id="SM00387">
    <property type="entry name" value="HATPase_c"/>
    <property type="match status" value="1"/>
</dbReference>
<dbReference type="SUPFAM" id="SSF55874">
    <property type="entry name" value="ATPase domain of HSP90 chaperone/DNA topoisomerase II/histidine kinase"/>
    <property type="match status" value="1"/>
</dbReference>
<feature type="transmembrane region" description="Helical" evidence="5">
    <location>
        <begin position="84"/>
        <end position="105"/>
    </location>
</feature>
<dbReference type="PANTHER" id="PTHR24421">
    <property type="entry name" value="NITRATE/NITRITE SENSOR PROTEIN NARX-RELATED"/>
    <property type="match status" value="1"/>
</dbReference>
<dbReference type="Proteomes" id="UP000317982">
    <property type="component" value="Unassembled WGS sequence"/>
</dbReference>
<dbReference type="AlphaFoldDB" id="A0A545AZY8"/>
<proteinExistence type="predicted"/>
<dbReference type="InterPro" id="IPR050482">
    <property type="entry name" value="Sensor_HK_TwoCompSys"/>
</dbReference>
<keyword evidence="5" id="KW-0472">Membrane</keyword>
<dbReference type="InParanoid" id="A0A545AZY8"/>
<dbReference type="GO" id="GO:0000155">
    <property type="term" value="F:phosphorelay sensor kinase activity"/>
    <property type="evidence" value="ECO:0007669"/>
    <property type="project" value="InterPro"/>
</dbReference>
<feature type="domain" description="Histidine kinase/HSP90-like ATPase" evidence="6">
    <location>
        <begin position="524"/>
        <end position="614"/>
    </location>
</feature>
<dbReference type="Pfam" id="PF02518">
    <property type="entry name" value="HATPase_c"/>
    <property type="match status" value="1"/>
</dbReference>
<feature type="transmembrane region" description="Helical" evidence="5">
    <location>
        <begin position="145"/>
        <end position="165"/>
    </location>
</feature>
<keyword evidence="5" id="KW-0812">Transmembrane</keyword>
<dbReference type="CDD" id="cd16917">
    <property type="entry name" value="HATPase_UhpB-NarQ-NarX-like"/>
    <property type="match status" value="1"/>
</dbReference>
<evidence type="ECO:0000259" key="6">
    <source>
        <dbReference type="SMART" id="SM00387"/>
    </source>
</evidence>
<feature type="transmembrane region" description="Helical" evidence="5">
    <location>
        <begin position="235"/>
        <end position="257"/>
    </location>
</feature>
<dbReference type="GO" id="GO:0046983">
    <property type="term" value="F:protein dimerization activity"/>
    <property type="evidence" value="ECO:0007669"/>
    <property type="project" value="InterPro"/>
</dbReference>
<keyword evidence="1" id="KW-0808">Transferase</keyword>
<dbReference type="GO" id="GO:0016020">
    <property type="term" value="C:membrane"/>
    <property type="evidence" value="ECO:0007669"/>
    <property type="project" value="InterPro"/>
</dbReference>
<gene>
    <name evidence="7" type="ORF">FL583_00930</name>
</gene>
<sequence length="617" mass="64881">MPSRRRCSRRPLVSSAVPGLSRHGPRFVPQQTCSPTIQHHGDVSVQPNSATGPPGFPAAIVGVALATGAGMLPVFAGLNLDRLPTAATVSAGWGALGLAAGLLVDRPDTRRLGWVFAACAAIPAVVGGVALIQDDDLPWVAFARLWDRFGLLTIAVALLAIAWAVGRPRDRMSRRRLVWLAFWAAVLFGSVMGGRLTADEGRAALVTMIGLWTFAAATSRVLLVRELRPIVEPLIDAALVVGAVAVSAALGVGARAVGRWSGLPSPDASGAFVAVAAAAMSWPLGIWIRRTYLERRYGPGVLTPADVALITAGLHREADPRELLAKAATLVAAASGHREVSIVLGADEPDHPGGLFLNHALVVAGDRVGTLSVRLEHPEGPEPRQSRMVTQLLPTVSLVARAVGLAIEAEHARQDVARERDLERSRILGDLHDGVGPVLAGLSMRVQAALRRDPTPLLEALSNELADCRGDLRRIVSGLTPSALHDGDLAEALTRLVESFASEDRSISLRTEPWPTSGPALTPEVTVAVYRCVAEGITNALRHGNPSRVTVDVRIAVAGRIEVDVRDDGTGGNVVPGVGLTSLLRRAEQLGGRLKVESAQPTGVHLHVELPVAGAVA</sequence>
<feature type="transmembrane region" description="Helical" evidence="5">
    <location>
        <begin position="56"/>
        <end position="78"/>
    </location>
</feature>
<keyword evidence="8" id="KW-1185">Reference proteome</keyword>
<dbReference type="Gene3D" id="1.20.5.1930">
    <property type="match status" value="1"/>
</dbReference>
<keyword evidence="5" id="KW-1133">Transmembrane helix</keyword>
<dbReference type="OrthoDB" id="227596at2"/>
<dbReference type="Pfam" id="PF07730">
    <property type="entry name" value="HisKA_3"/>
    <property type="match status" value="1"/>
</dbReference>
<keyword evidence="2" id="KW-0418">Kinase</keyword>